<feature type="domain" description="Peptidase S55" evidence="1">
    <location>
        <begin position="1"/>
        <end position="75"/>
    </location>
</feature>
<dbReference type="Pfam" id="PF05580">
    <property type="entry name" value="Peptidase_S55"/>
    <property type="match status" value="1"/>
</dbReference>
<evidence type="ECO:0000259" key="1">
    <source>
        <dbReference type="PROSITE" id="PS51494"/>
    </source>
</evidence>
<evidence type="ECO:0000313" key="3">
    <source>
        <dbReference type="Proteomes" id="UP000824056"/>
    </source>
</evidence>
<comment type="caution">
    <text evidence="2">The sequence shown here is derived from an EMBL/GenBank/DDBJ whole genome shotgun (WGS) entry which is preliminary data.</text>
</comment>
<dbReference type="InterPro" id="IPR008763">
    <property type="entry name" value="Peptidase_S55"/>
</dbReference>
<proteinExistence type="predicted"/>
<reference evidence="2" key="2">
    <citation type="submission" date="2021-04" db="EMBL/GenBank/DDBJ databases">
        <authorList>
            <person name="Gilroy R."/>
        </authorList>
    </citation>
    <scope>NUCLEOTIDE SEQUENCE</scope>
    <source>
        <strain evidence="2">1068</strain>
    </source>
</reference>
<name>A0A9D2JS13_9FIRM</name>
<sequence length="75" mass="8241">YDIEITEINQNQADTNKAFEIRVTDPELLAKTGGIVQGMSGSPILQGEKLIGAVTHVFVQDSSKGYGIFIENMLW</sequence>
<organism evidence="2 3">
    <name type="scientific">Candidatus Blautia pullicola</name>
    <dbReference type="NCBI Taxonomy" id="2838498"/>
    <lineage>
        <taxon>Bacteria</taxon>
        <taxon>Bacillati</taxon>
        <taxon>Bacillota</taxon>
        <taxon>Clostridia</taxon>
        <taxon>Lachnospirales</taxon>
        <taxon>Lachnospiraceae</taxon>
        <taxon>Blautia</taxon>
    </lineage>
</organism>
<feature type="non-terminal residue" evidence="2">
    <location>
        <position position="1"/>
    </location>
</feature>
<dbReference type="AlphaFoldDB" id="A0A9D2JS13"/>
<dbReference type="EMBL" id="DXBG01000019">
    <property type="protein sequence ID" value="HIZ64432.1"/>
    <property type="molecule type" value="Genomic_DNA"/>
</dbReference>
<dbReference type="Proteomes" id="UP000824056">
    <property type="component" value="Unassembled WGS sequence"/>
</dbReference>
<accession>A0A9D2JS13</accession>
<evidence type="ECO:0000313" key="2">
    <source>
        <dbReference type="EMBL" id="HIZ64432.1"/>
    </source>
</evidence>
<reference evidence="2" key="1">
    <citation type="journal article" date="2021" name="PeerJ">
        <title>Extensive microbial diversity within the chicken gut microbiome revealed by metagenomics and culture.</title>
        <authorList>
            <person name="Gilroy R."/>
            <person name="Ravi A."/>
            <person name="Getino M."/>
            <person name="Pursley I."/>
            <person name="Horton D.L."/>
            <person name="Alikhan N.F."/>
            <person name="Baker D."/>
            <person name="Gharbi K."/>
            <person name="Hall N."/>
            <person name="Watson M."/>
            <person name="Adriaenssens E.M."/>
            <person name="Foster-Nyarko E."/>
            <person name="Jarju S."/>
            <person name="Secka A."/>
            <person name="Antonio M."/>
            <person name="Oren A."/>
            <person name="Chaudhuri R.R."/>
            <person name="La Ragione R."/>
            <person name="Hildebrand F."/>
            <person name="Pallen M.J."/>
        </authorList>
    </citation>
    <scope>NUCLEOTIDE SEQUENCE</scope>
    <source>
        <strain evidence="2">1068</strain>
    </source>
</reference>
<gene>
    <name evidence="2" type="ORF">H9809_00770</name>
</gene>
<protein>
    <submittedName>
        <fullName evidence="2">SpoIVB peptidase</fullName>
    </submittedName>
</protein>
<dbReference type="PROSITE" id="PS51494">
    <property type="entry name" value="SPOIVB"/>
    <property type="match status" value="1"/>
</dbReference>